<protein>
    <submittedName>
        <fullName evidence="2">FI16901p1</fullName>
    </submittedName>
</protein>
<feature type="chain" id="PRO_5003537448" evidence="1">
    <location>
        <begin position="31"/>
        <end position="127"/>
    </location>
</feature>
<gene>
    <name evidence="2" type="primary">CG15641-RA</name>
</gene>
<evidence type="ECO:0000256" key="1">
    <source>
        <dbReference type="SAM" id="SignalP"/>
    </source>
</evidence>
<feature type="signal peptide" evidence="1">
    <location>
        <begin position="1"/>
        <end position="30"/>
    </location>
</feature>
<proteinExistence type="evidence at transcript level"/>
<dbReference type="HOGENOM" id="CLU_2040474_0_0_1"/>
<dbReference type="OrthoDB" id="7836355at2759"/>
<dbReference type="Bgee" id="FBgn0030643">
    <property type="expression patterns" value="Expressed in spermatid in male reproductive gland and 16 other cell types or tissues"/>
</dbReference>
<name>H0RNA5_DROME</name>
<dbReference type="VEuPathDB" id="VectorBase:FBgn0030643"/>
<evidence type="ECO:0000313" key="2">
    <source>
        <dbReference type="EMBL" id="AEU04576.1"/>
    </source>
</evidence>
<reference evidence="2" key="1">
    <citation type="submission" date="2011-11" db="EMBL/GenBank/DDBJ databases">
        <authorList>
            <person name="Carlson J."/>
            <person name="Booth B."/>
            <person name="Frise E."/>
            <person name="Park S."/>
            <person name="Wan K."/>
            <person name="Yu C."/>
            <person name="Celniker S."/>
        </authorList>
    </citation>
    <scope>NUCLEOTIDE SEQUENCE</scope>
</reference>
<dbReference type="ExpressionAtlas" id="H0RNA5">
    <property type="expression patterns" value="baseline and differential"/>
</dbReference>
<feature type="non-terminal residue" evidence="2">
    <location>
        <position position="1"/>
    </location>
</feature>
<organism evidence="2">
    <name type="scientific">Drosophila melanogaster</name>
    <name type="common">Fruit fly</name>
    <dbReference type="NCBI Taxonomy" id="7227"/>
    <lineage>
        <taxon>Eukaryota</taxon>
        <taxon>Metazoa</taxon>
        <taxon>Ecdysozoa</taxon>
        <taxon>Arthropoda</taxon>
        <taxon>Hexapoda</taxon>
        <taxon>Insecta</taxon>
        <taxon>Pterygota</taxon>
        <taxon>Neoptera</taxon>
        <taxon>Endopterygota</taxon>
        <taxon>Diptera</taxon>
        <taxon>Brachycera</taxon>
        <taxon>Muscomorpha</taxon>
        <taxon>Ephydroidea</taxon>
        <taxon>Drosophilidae</taxon>
        <taxon>Drosophila</taxon>
        <taxon>Sophophora</taxon>
    </lineage>
</organism>
<sequence length="127" mass="14477">RDQRTMRRQGVHCCCLVAIALAMAIRQVSMGISASDRRFQCLQTRLIGQANCSPCADLYVFNRQSAYRRCEHVNGNCYPHRTVFASARMCELTCQPYIRRPTLHEVTTLPPPPPIVEPFGDSDEEFE</sequence>
<dbReference type="AlphaFoldDB" id="H0RNA5"/>
<keyword evidence="1" id="KW-0732">Signal</keyword>
<accession>H0RNA5</accession>
<dbReference type="EMBL" id="BT132827">
    <property type="protein sequence ID" value="AEU04576.1"/>
    <property type="molecule type" value="mRNA"/>
</dbReference>